<comment type="caution">
    <text evidence="2">The sequence shown here is derived from an EMBL/GenBank/DDBJ whole genome shotgun (WGS) entry which is preliminary data.</text>
</comment>
<accession>A0A1J6JH18</accession>
<evidence type="ECO:0000313" key="3">
    <source>
        <dbReference type="Proteomes" id="UP000187609"/>
    </source>
</evidence>
<dbReference type="AlphaFoldDB" id="A0A1J6JH18"/>
<reference evidence="2" key="1">
    <citation type="submission" date="2016-11" db="EMBL/GenBank/DDBJ databases">
        <title>The genome of Nicotiana attenuata.</title>
        <authorList>
            <person name="Xu S."/>
            <person name="Brockmoeller T."/>
            <person name="Gaquerel E."/>
            <person name="Navarro A."/>
            <person name="Kuhl H."/>
            <person name="Gase K."/>
            <person name="Ling Z."/>
            <person name="Zhou W."/>
            <person name="Kreitzer C."/>
            <person name="Stanke M."/>
            <person name="Tang H."/>
            <person name="Lyons E."/>
            <person name="Pandey P."/>
            <person name="Pandey S.P."/>
            <person name="Timmermann B."/>
            <person name="Baldwin I.T."/>
        </authorList>
    </citation>
    <scope>NUCLEOTIDE SEQUENCE [LARGE SCALE GENOMIC DNA]</scope>
    <source>
        <strain evidence="2">UT</strain>
    </source>
</reference>
<feature type="compositionally biased region" description="Basic and acidic residues" evidence="1">
    <location>
        <begin position="111"/>
        <end position="132"/>
    </location>
</feature>
<sequence length="132" mass="14604">MNQEGCSSKNKKISNRIPAGSLASLRNQKVSSLTTKRISQAIRSNKNEKTIRISITCIFAKSIKVPQRSQLQEKVRQVPLISTSSTAQGVQEQVRQVPMDSITPTSQAVHEPSEDSTDHEAIEQSEEPGKYI</sequence>
<gene>
    <name evidence="2" type="ORF">A4A49_60207</name>
</gene>
<feature type="region of interest" description="Disordered" evidence="1">
    <location>
        <begin position="83"/>
        <end position="132"/>
    </location>
</feature>
<evidence type="ECO:0000256" key="1">
    <source>
        <dbReference type="SAM" id="MobiDB-lite"/>
    </source>
</evidence>
<dbReference type="Proteomes" id="UP000187609">
    <property type="component" value="Unassembled WGS sequence"/>
</dbReference>
<feature type="compositionally biased region" description="Polar residues" evidence="1">
    <location>
        <begin position="83"/>
        <end position="94"/>
    </location>
</feature>
<dbReference type="EMBL" id="MJEQ01024443">
    <property type="protein sequence ID" value="OIT08951.1"/>
    <property type="molecule type" value="Genomic_DNA"/>
</dbReference>
<protein>
    <submittedName>
        <fullName evidence="2">Uncharacterized protein</fullName>
    </submittedName>
</protein>
<dbReference type="Gramene" id="OIT08951">
    <property type="protein sequence ID" value="OIT08951"/>
    <property type="gene ID" value="A4A49_60207"/>
</dbReference>
<organism evidence="2 3">
    <name type="scientific">Nicotiana attenuata</name>
    <name type="common">Coyote tobacco</name>
    <dbReference type="NCBI Taxonomy" id="49451"/>
    <lineage>
        <taxon>Eukaryota</taxon>
        <taxon>Viridiplantae</taxon>
        <taxon>Streptophyta</taxon>
        <taxon>Embryophyta</taxon>
        <taxon>Tracheophyta</taxon>
        <taxon>Spermatophyta</taxon>
        <taxon>Magnoliopsida</taxon>
        <taxon>eudicotyledons</taxon>
        <taxon>Gunneridae</taxon>
        <taxon>Pentapetalae</taxon>
        <taxon>asterids</taxon>
        <taxon>lamiids</taxon>
        <taxon>Solanales</taxon>
        <taxon>Solanaceae</taxon>
        <taxon>Nicotianoideae</taxon>
        <taxon>Nicotianeae</taxon>
        <taxon>Nicotiana</taxon>
    </lineage>
</organism>
<name>A0A1J6JH18_NICAT</name>
<evidence type="ECO:0000313" key="2">
    <source>
        <dbReference type="EMBL" id="OIT08951.1"/>
    </source>
</evidence>
<keyword evidence="3" id="KW-1185">Reference proteome</keyword>
<proteinExistence type="predicted"/>